<comment type="caution">
    <text evidence="1">The sequence shown here is derived from an EMBL/GenBank/DDBJ whole genome shotgun (WGS) entry which is preliminary data.</text>
</comment>
<dbReference type="Gene3D" id="3.40.50.300">
    <property type="entry name" value="P-loop containing nucleotide triphosphate hydrolases"/>
    <property type="match status" value="1"/>
</dbReference>
<evidence type="ECO:0000313" key="2">
    <source>
        <dbReference type="Proteomes" id="UP001152172"/>
    </source>
</evidence>
<dbReference type="EMBL" id="JAMKBI010000025">
    <property type="protein sequence ID" value="MCZ8535481.1"/>
    <property type="molecule type" value="Genomic_DNA"/>
</dbReference>
<dbReference type="SUPFAM" id="SSF52540">
    <property type="entry name" value="P-loop containing nucleoside triphosphate hydrolases"/>
    <property type="match status" value="1"/>
</dbReference>
<name>A0A9X3LCP2_9BACI</name>
<evidence type="ECO:0000313" key="1">
    <source>
        <dbReference type="EMBL" id="MCZ8535481.1"/>
    </source>
</evidence>
<dbReference type="InterPro" id="IPR027417">
    <property type="entry name" value="P-loop_NTPase"/>
</dbReference>
<organism evidence="1 2">
    <name type="scientific">Psychrobacillus psychrodurans</name>
    <dbReference type="NCBI Taxonomy" id="126157"/>
    <lineage>
        <taxon>Bacteria</taxon>
        <taxon>Bacillati</taxon>
        <taxon>Bacillota</taxon>
        <taxon>Bacilli</taxon>
        <taxon>Bacillales</taxon>
        <taxon>Bacillaceae</taxon>
        <taxon>Psychrobacillus</taxon>
    </lineage>
</organism>
<proteinExistence type="predicted"/>
<sequence>MIIWLNGAFGSGKTQTSYELERRIPNSHVYDPENIGYFINRNIPKEISKGDFQDYSIWRELNYTTLKYIDREYDGIIIVPMTLVNPQYFEEIVGKLRDDGVTVNHFVLWASKETLQKRLRSRGERKNSWGEKQIDRCMQGLSNDIFKHRIETDKLTVESVVETIASMLDIHLLEDKRNKFKKRLDRIKVQIKQMRFIN</sequence>
<accession>A0A9X3LCP2</accession>
<keyword evidence="2" id="KW-1185">Reference proteome</keyword>
<dbReference type="Proteomes" id="UP001152172">
    <property type="component" value="Unassembled WGS sequence"/>
</dbReference>
<dbReference type="Pfam" id="PF13671">
    <property type="entry name" value="AAA_33"/>
    <property type="match status" value="1"/>
</dbReference>
<protein>
    <submittedName>
        <fullName evidence="1">Zeta toxin family protein</fullName>
    </submittedName>
</protein>
<gene>
    <name evidence="1" type="ORF">M9R61_19460</name>
</gene>
<dbReference type="RefSeq" id="WP_269923445.1">
    <property type="nucleotide sequence ID" value="NZ_JAMKBI010000025.1"/>
</dbReference>
<reference evidence="1" key="1">
    <citation type="submission" date="2022-05" db="EMBL/GenBank/DDBJ databases">
        <authorList>
            <person name="Colautti A."/>
            <person name="Iacumin L."/>
        </authorList>
    </citation>
    <scope>NUCLEOTIDE SEQUENCE</scope>
    <source>
        <strain evidence="1">DSM 30747</strain>
    </source>
</reference>
<dbReference type="AlphaFoldDB" id="A0A9X3LCP2"/>